<reference evidence="12" key="1">
    <citation type="submission" date="2013-09" db="EMBL/GenBank/DDBJ databases">
        <title>Corchorus olitorius genome sequencing.</title>
        <authorList>
            <person name="Alam M."/>
            <person name="Haque M.S."/>
            <person name="Islam M.S."/>
            <person name="Emdad E.M."/>
            <person name="Islam M.M."/>
            <person name="Ahmed B."/>
            <person name="Halim A."/>
            <person name="Hossen Q.M.M."/>
            <person name="Hossain M.Z."/>
            <person name="Ahmed R."/>
            <person name="Khan M.M."/>
            <person name="Islam R."/>
            <person name="Rashid M.M."/>
            <person name="Khan S.A."/>
            <person name="Rahman M.S."/>
            <person name="Alam M."/>
            <person name="Yahiya A.S."/>
            <person name="Khan M.S."/>
            <person name="Azam M.S."/>
            <person name="Haque T."/>
            <person name="Lashkar M.Z.H."/>
            <person name="Akhand A.I."/>
            <person name="Morshed G."/>
            <person name="Roy S."/>
            <person name="Uddin K.S."/>
            <person name="Rabeya T."/>
            <person name="Hossain A.S."/>
            <person name="Chowdhury A."/>
            <person name="Snigdha A.R."/>
            <person name="Mortoza M.S."/>
            <person name="Matin S.A."/>
            <person name="Hoque S.M.E."/>
            <person name="Islam M.K."/>
            <person name="Roy D.K."/>
            <person name="Haider R."/>
            <person name="Moosa M.M."/>
            <person name="Elias S.M."/>
            <person name="Hasan A.M."/>
            <person name="Jahan S."/>
            <person name="Shafiuddin M."/>
            <person name="Mahmood N."/>
            <person name="Shommy N.S."/>
        </authorList>
    </citation>
    <scope>NUCLEOTIDE SEQUENCE [LARGE SCALE GENOMIC DNA]</scope>
    <source>
        <strain evidence="12">cv. O-4</strain>
    </source>
</reference>
<comment type="caution">
    <text evidence="11">The sequence shown here is derived from an EMBL/GenBank/DDBJ whole genome shotgun (WGS) entry which is preliminary data.</text>
</comment>
<feature type="transmembrane region" description="Helical" evidence="9">
    <location>
        <begin position="88"/>
        <end position="105"/>
    </location>
</feature>
<evidence type="ECO:0000313" key="11">
    <source>
        <dbReference type="EMBL" id="OMP04303.1"/>
    </source>
</evidence>
<evidence type="ECO:0000256" key="9">
    <source>
        <dbReference type="SAM" id="Phobius"/>
    </source>
</evidence>
<dbReference type="OrthoDB" id="1077582at2759"/>
<dbReference type="AlphaFoldDB" id="A0A1R3KB50"/>
<evidence type="ECO:0000256" key="5">
    <source>
        <dbReference type="ARBA" id="ARBA00022989"/>
    </source>
</evidence>
<feature type="domain" description="Wax synthase" evidence="10">
    <location>
        <begin position="7"/>
        <end position="93"/>
    </location>
</feature>
<feature type="transmembrane region" description="Helical" evidence="9">
    <location>
        <begin position="117"/>
        <end position="135"/>
    </location>
</feature>
<evidence type="ECO:0000256" key="2">
    <source>
        <dbReference type="ARBA" id="ARBA00007282"/>
    </source>
</evidence>
<keyword evidence="8" id="KW-0012">Acyltransferase</keyword>
<dbReference type="GO" id="GO:0016020">
    <property type="term" value="C:membrane"/>
    <property type="evidence" value="ECO:0007669"/>
    <property type="project" value="UniProtKB-SubCell"/>
</dbReference>
<accession>A0A1R3KB50</accession>
<dbReference type="Proteomes" id="UP000187203">
    <property type="component" value="Unassembled WGS sequence"/>
</dbReference>
<name>A0A1R3KB50_9ROSI</name>
<dbReference type="InterPro" id="IPR044851">
    <property type="entry name" value="Wax_synthase"/>
</dbReference>
<keyword evidence="4 9" id="KW-0812">Transmembrane</keyword>
<gene>
    <name evidence="11" type="ORF">COLO4_09757</name>
</gene>
<evidence type="ECO:0000256" key="4">
    <source>
        <dbReference type="ARBA" id="ARBA00022692"/>
    </source>
</evidence>
<evidence type="ECO:0000256" key="7">
    <source>
        <dbReference type="ARBA" id="ARBA00023136"/>
    </source>
</evidence>
<organism evidence="11 12">
    <name type="scientific">Corchorus olitorius</name>
    <dbReference type="NCBI Taxonomy" id="93759"/>
    <lineage>
        <taxon>Eukaryota</taxon>
        <taxon>Viridiplantae</taxon>
        <taxon>Streptophyta</taxon>
        <taxon>Embryophyta</taxon>
        <taxon>Tracheophyta</taxon>
        <taxon>Spermatophyta</taxon>
        <taxon>Magnoliopsida</taxon>
        <taxon>eudicotyledons</taxon>
        <taxon>Gunneridae</taxon>
        <taxon>Pentapetalae</taxon>
        <taxon>rosids</taxon>
        <taxon>malvids</taxon>
        <taxon>Malvales</taxon>
        <taxon>Malvaceae</taxon>
        <taxon>Grewioideae</taxon>
        <taxon>Apeibeae</taxon>
        <taxon>Corchorus</taxon>
    </lineage>
</organism>
<keyword evidence="3" id="KW-0808">Transferase</keyword>
<keyword evidence="7 9" id="KW-0472">Membrane</keyword>
<dbReference type="GO" id="GO:0006629">
    <property type="term" value="P:lipid metabolic process"/>
    <property type="evidence" value="ECO:0007669"/>
    <property type="project" value="UniProtKB-KW"/>
</dbReference>
<proteinExistence type="inferred from homology"/>
<evidence type="ECO:0000256" key="1">
    <source>
        <dbReference type="ARBA" id="ARBA00004141"/>
    </source>
</evidence>
<feature type="transmembrane region" description="Helical" evidence="9">
    <location>
        <begin position="55"/>
        <end position="76"/>
    </location>
</feature>
<comment type="similarity">
    <text evidence="2">Belongs to the wax synthase family.</text>
</comment>
<sequence>MGGVEIEPQFESPLLSTSLQNFWGRRWNRRISDIHRAAVYDPVRSVSKRIIGTRWASLPAVFATFVISGLMHELLYYHITRQDPTWEVTWFFVLQGILVDIEIFLKKKLVETNKFRLHRAVSGPLALAILAFTAGCLSYKQLLRNGIDEKITGEFNMFIAYIKGTS</sequence>
<dbReference type="PANTHER" id="PTHR31595:SF71">
    <property type="entry name" value="LONG-CHAIN-ALCOHOL O-FATTY-ACYLTRANSFERASE 5-RELATED"/>
    <property type="match status" value="1"/>
</dbReference>
<evidence type="ECO:0000256" key="3">
    <source>
        <dbReference type="ARBA" id="ARBA00022679"/>
    </source>
</evidence>
<comment type="subcellular location">
    <subcellularLocation>
        <location evidence="1">Membrane</location>
        <topology evidence="1">Multi-pass membrane protein</topology>
    </subcellularLocation>
</comment>
<dbReference type="PANTHER" id="PTHR31595">
    <property type="entry name" value="LONG-CHAIN-ALCOHOL O-FATTY-ACYLTRANSFERASE 3-RELATED"/>
    <property type="match status" value="1"/>
</dbReference>
<keyword evidence="6" id="KW-0443">Lipid metabolism</keyword>
<dbReference type="InterPro" id="IPR032805">
    <property type="entry name" value="Wax_synthase_dom"/>
</dbReference>
<dbReference type="Pfam" id="PF13813">
    <property type="entry name" value="MBOAT_2"/>
    <property type="match status" value="1"/>
</dbReference>
<dbReference type="EMBL" id="AWUE01014268">
    <property type="protein sequence ID" value="OMP04303.1"/>
    <property type="molecule type" value="Genomic_DNA"/>
</dbReference>
<evidence type="ECO:0000259" key="10">
    <source>
        <dbReference type="Pfam" id="PF13813"/>
    </source>
</evidence>
<evidence type="ECO:0000256" key="8">
    <source>
        <dbReference type="ARBA" id="ARBA00023315"/>
    </source>
</evidence>
<dbReference type="STRING" id="93759.A0A1R3KB50"/>
<keyword evidence="5 9" id="KW-1133">Transmembrane helix</keyword>
<dbReference type="GO" id="GO:0008374">
    <property type="term" value="F:O-acyltransferase activity"/>
    <property type="evidence" value="ECO:0007669"/>
    <property type="project" value="InterPro"/>
</dbReference>
<protein>
    <submittedName>
        <fullName evidence="11">Long-chain-alcohol O-fatty-acyltransferase-like protein</fullName>
    </submittedName>
</protein>
<evidence type="ECO:0000256" key="6">
    <source>
        <dbReference type="ARBA" id="ARBA00023098"/>
    </source>
</evidence>
<keyword evidence="12" id="KW-1185">Reference proteome</keyword>
<evidence type="ECO:0000313" key="12">
    <source>
        <dbReference type="Proteomes" id="UP000187203"/>
    </source>
</evidence>